<dbReference type="InterPro" id="IPR003736">
    <property type="entry name" value="PAAI_dom"/>
</dbReference>
<feature type="domain" description="Thioesterase" evidence="2">
    <location>
        <begin position="92"/>
        <end position="167"/>
    </location>
</feature>
<dbReference type="RefSeq" id="WP_245701188.1">
    <property type="nucleotide sequence ID" value="NZ_FMYM01000007.1"/>
</dbReference>
<keyword evidence="4" id="KW-1185">Reference proteome</keyword>
<dbReference type="SUPFAM" id="SSF54637">
    <property type="entry name" value="Thioesterase/thiol ester dehydrase-isomerase"/>
    <property type="match status" value="1"/>
</dbReference>
<dbReference type="PANTHER" id="PTHR43240">
    <property type="entry name" value="1,4-DIHYDROXY-2-NAPHTHOYL-COA THIOESTERASE 1"/>
    <property type="match status" value="1"/>
</dbReference>
<gene>
    <name evidence="3" type="ORF">SAMN05421737_107146</name>
</gene>
<evidence type="ECO:0000259" key="2">
    <source>
        <dbReference type="Pfam" id="PF03061"/>
    </source>
</evidence>
<dbReference type="AlphaFoldDB" id="A0A1G6KV16"/>
<evidence type="ECO:0000313" key="3">
    <source>
        <dbReference type="EMBL" id="SDC34216.1"/>
    </source>
</evidence>
<name>A0A1G6KV16_9BACI</name>
<proteinExistence type="predicted"/>
<dbReference type="STRING" id="1464122.SAMN05421737_107146"/>
<dbReference type="InterPro" id="IPR029069">
    <property type="entry name" value="HotDog_dom_sf"/>
</dbReference>
<dbReference type="EMBL" id="FMYM01000007">
    <property type="protein sequence ID" value="SDC34216.1"/>
    <property type="molecule type" value="Genomic_DNA"/>
</dbReference>
<protein>
    <submittedName>
        <fullName evidence="3">Uncharacterized domain 1-containing protein</fullName>
    </submittedName>
</protein>
<dbReference type="Proteomes" id="UP000242662">
    <property type="component" value="Unassembled WGS sequence"/>
</dbReference>
<accession>A0A1G6KV16</accession>
<dbReference type="Gene3D" id="3.10.129.10">
    <property type="entry name" value="Hotdog Thioesterase"/>
    <property type="match status" value="1"/>
</dbReference>
<evidence type="ECO:0000313" key="4">
    <source>
        <dbReference type="Proteomes" id="UP000242662"/>
    </source>
</evidence>
<keyword evidence="1" id="KW-0378">Hydrolase</keyword>
<reference evidence="4" key="1">
    <citation type="submission" date="2016-09" db="EMBL/GenBank/DDBJ databases">
        <authorList>
            <person name="Varghese N."/>
            <person name="Submissions S."/>
        </authorList>
    </citation>
    <scope>NUCLEOTIDE SEQUENCE [LARGE SCALE GENOMIC DNA]</scope>
    <source>
        <strain evidence="4">25nlg</strain>
    </source>
</reference>
<organism evidence="3 4">
    <name type="scientific">Shouchella lonarensis</name>
    <dbReference type="NCBI Taxonomy" id="1464122"/>
    <lineage>
        <taxon>Bacteria</taxon>
        <taxon>Bacillati</taxon>
        <taxon>Bacillota</taxon>
        <taxon>Bacilli</taxon>
        <taxon>Bacillales</taxon>
        <taxon>Bacillaceae</taxon>
        <taxon>Shouchella</taxon>
    </lineage>
</organism>
<dbReference type="GO" id="GO:0016289">
    <property type="term" value="F:acyl-CoA hydrolase activity"/>
    <property type="evidence" value="ECO:0007669"/>
    <property type="project" value="UniProtKB-ARBA"/>
</dbReference>
<evidence type="ECO:0000256" key="1">
    <source>
        <dbReference type="ARBA" id="ARBA00022801"/>
    </source>
</evidence>
<dbReference type="CDD" id="cd03443">
    <property type="entry name" value="PaaI_thioesterase"/>
    <property type="match status" value="1"/>
</dbReference>
<dbReference type="InterPro" id="IPR006683">
    <property type="entry name" value="Thioestr_dom"/>
</dbReference>
<dbReference type="NCBIfam" id="TIGR00369">
    <property type="entry name" value="unchar_dom_1"/>
    <property type="match status" value="1"/>
</dbReference>
<dbReference type="Pfam" id="PF03061">
    <property type="entry name" value="4HBT"/>
    <property type="match status" value="1"/>
</dbReference>
<sequence>MTCNNKTSTATWIEKGEHIVDLKSKIQTFMSKASKEDLTILSNIVDGLLEKQADQHQTYLSAITHVTHDQRNEDEFELQAPITPLLYNPLKMVHGGITATLLDSAMGLRAVQSLPNHLAAVTSQLNIHYIRPGFGSRLRCVARTVHTGRQLVVVEGETYDDKNRLVAKATGTFYVIPRKPHEEARM</sequence>